<feature type="domain" description="C3H1-type" evidence="4">
    <location>
        <begin position="773"/>
        <end position="800"/>
    </location>
</feature>
<gene>
    <name evidence="5" type="ORF">SPIL2461_LOCUS6640</name>
</gene>
<dbReference type="PROSITE" id="PS50103">
    <property type="entry name" value="ZF_C3H1"/>
    <property type="match status" value="1"/>
</dbReference>
<evidence type="ECO:0000256" key="1">
    <source>
        <dbReference type="PROSITE-ProRule" id="PRU00723"/>
    </source>
</evidence>
<organism evidence="5 6">
    <name type="scientific">Symbiodinium pilosum</name>
    <name type="common">Dinoflagellate</name>
    <dbReference type="NCBI Taxonomy" id="2952"/>
    <lineage>
        <taxon>Eukaryota</taxon>
        <taxon>Sar</taxon>
        <taxon>Alveolata</taxon>
        <taxon>Dinophyceae</taxon>
        <taxon>Suessiales</taxon>
        <taxon>Symbiodiniaceae</taxon>
        <taxon>Symbiodinium</taxon>
    </lineage>
</organism>
<evidence type="ECO:0000256" key="2">
    <source>
        <dbReference type="SAM" id="MobiDB-lite"/>
    </source>
</evidence>
<dbReference type="AlphaFoldDB" id="A0A812NMC8"/>
<evidence type="ECO:0000256" key="3">
    <source>
        <dbReference type="SAM" id="Phobius"/>
    </source>
</evidence>
<keyword evidence="1" id="KW-0862">Zinc</keyword>
<keyword evidence="3" id="KW-0472">Membrane</keyword>
<dbReference type="GO" id="GO:0008270">
    <property type="term" value="F:zinc ion binding"/>
    <property type="evidence" value="ECO:0007669"/>
    <property type="project" value="UniProtKB-KW"/>
</dbReference>
<sequence>MELVSASSSLLDITGRTGDAVSSEGGYPSDREELERHLSRQPEYLQRIIRDFLCDERARSFGNVAGQLAAYRDISAKLVEINRSKEAASLRHLLKEIHMRRIQALQDSASAISKEVTVLRQCIAGRDFTRLESLARRIAVRASNFKRKFAELLPQFENLATEVEHVARACENSSRESQELLCQTVQRRDWWFWLFDLIGKTVALGSGAVLAGSVSSLCYLGYLYQGKSAAMGAAKATYAAAKKLLTEKAATAHAAAVQAEAAKATAAARAADVTTANHALQSATGTEVATTAASSHAGPKAVLASLGLAGLADIFLMHGVDVAMAASDAASAAASAASASAAATQVAASTAASQAAAAVAGINSLQVAMGSLSASMLSVAPLAAFSGLVLALCMIGYAGRNVLKRLLGRLWADEIRFHEWSSEGFQQKANDLRDALQKLRATCSCTEKLEEAFAVVVEAADELANEAQCCQAVVLEDDMETLRLKVDTLASSYEEAVGAFHEMQENLRDLSEVRWLVHETDTRAPIASQLALESALEVPDDLELPDQAEDPETLAEDEAEAVLTEEGWILVESASLEGPQLLGRASQPCPSGDCIPSGTYLLVPTDWAARFFANRPCVAAGPHGNRVCEVLLQKPSRRQLASFAVPGGDFRCTSDHPLRVCRSGSWIHEQARGLQAGDVVLTSTGEEAILRRYPSIITDEDVFGLNVHGGGSEIFIFTPSQGHSGQLSFSGLAVLGMTDAQNELASQTARSSSAPPKLHGLPSEGSRHHRPDGTCPNVCKKFLRGSCYNGRDCRFCHLPHPDESKRSRRGPRSERA</sequence>
<keyword evidence="3" id="KW-1133">Transmembrane helix</keyword>
<dbReference type="EMBL" id="CAJNIZ010010145">
    <property type="protein sequence ID" value="CAE7295023.1"/>
    <property type="molecule type" value="Genomic_DNA"/>
</dbReference>
<keyword evidence="1" id="KW-0479">Metal-binding</keyword>
<feature type="zinc finger region" description="C3H1-type" evidence="1">
    <location>
        <begin position="773"/>
        <end position="800"/>
    </location>
</feature>
<proteinExistence type="predicted"/>
<feature type="transmembrane region" description="Helical" evidence="3">
    <location>
        <begin position="379"/>
        <end position="399"/>
    </location>
</feature>
<dbReference type="Proteomes" id="UP000649617">
    <property type="component" value="Unassembled WGS sequence"/>
</dbReference>
<evidence type="ECO:0000313" key="6">
    <source>
        <dbReference type="Proteomes" id="UP000649617"/>
    </source>
</evidence>
<protein>
    <recommendedName>
        <fullName evidence="4">C3H1-type domain-containing protein</fullName>
    </recommendedName>
</protein>
<feature type="region of interest" description="Disordered" evidence="2">
    <location>
        <begin position="743"/>
        <end position="774"/>
    </location>
</feature>
<name>A0A812NMC8_SYMPI</name>
<comment type="caution">
    <text evidence="5">The sequence shown here is derived from an EMBL/GenBank/DDBJ whole genome shotgun (WGS) entry which is preliminary data.</text>
</comment>
<dbReference type="InterPro" id="IPR000571">
    <property type="entry name" value="Znf_CCCH"/>
</dbReference>
<evidence type="ECO:0000259" key="4">
    <source>
        <dbReference type="PROSITE" id="PS50103"/>
    </source>
</evidence>
<keyword evidence="6" id="KW-1185">Reference proteome</keyword>
<accession>A0A812NMC8</accession>
<feature type="compositionally biased region" description="Polar residues" evidence="2">
    <location>
        <begin position="743"/>
        <end position="754"/>
    </location>
</feature>
<keyword evidence="1" id="KW-0863">Zinc-finger</keyword>
<evidence type="ECO:0000313" key="5">
    <source>
        <dbReference type="EMBL" id="CAE7295023.1"/>
    </source>
</evidence>
<reference evidence="5" key="1">
    <citation type="submission" date="2021-02" db="EMBL/GenBank/DDBJ databases">
        <authorList>
            <person name="Dougan E. K."/>
            <person name="Rhodes N."/>
            <person name="Thang M."/>
            <person name="Chan C."/>
        </authorList>
    </citation>
    <scope>NUCLEOTIDE SEQUENCE</scope>
</reference>
<keyword evidence="3" id="KW-0812">Transmembrane</keyword>
<dbReference type="OrthoDB" id="442777at2759"/>